<feature type="region of interest" description="Disordered" evidence="1">
    <location>
        <begin position="1"/>
        <end position="87"/>
    </location>
</feature>
<organism evidence="2 3">
    <name type="scientific">Leishmania panamensis</name>
    <dbReference type="NCBI Taxonomy" id="5679"/>
    <lineage>
        <taxon>Eukaryota</taxon>
        <taxon>Discoba</taxon>
        <taxon>Euglenozoa</taxon>
        <taxon>Kinetoplastea</taxon>
        <taxon>Metakinetoplastina</taxon>
        <taxon>Trypanosomatida</taxon>
        <taxon>Trypanosomatidae</taxon>
        <taxon>Leishmaniinae</taxon>
        <taxon>Leishmania</taxon>
        <taxon>Leishmania guyanensis species complex</taxon>
    </lineage>
</organism>
<reference evidence="2 3" key="1">
    <citation type="journal article" date="2015" name="Sci. Rep.">
        <title>The genome of Leishmania panamensis: insights into genomics of the L. (Viannia) subgenus.</title>
        <authorList>
            <person name="Llanes A."/>
            <person name="Restrepo C.M."/>
            <person name="Vecchio G.D."/>
            <person name="Anguizola F.J."/>
            <person name="Lleonart R."/>
        </authorList>
    </citation>
    <scope>NUCLEOTIDE SEQUENCE [LARGE SCALE GENOMIC DNA]</scope>
    <source>
        <strain evidence="2 3">MHOM/PA/94/PSC-1</strain>
    </source>
</reference>
<dbReference type="Proteomes" id="UP000063063">
    <property type="component" value="Chromosome 20"/>
</dbReference>
<evidence type="ECO:0000313" key="2">
    <source>
        <dbReference type="EMBL" id="AIN97634.1"/>
    </source>
</evidence>
<dbReference type="RefSeq" id="XP_010698341.1">
    <property type="nucleotide sequence ID" value="XM_010700039.1"/>
</dbReference>
<feature type="region of interest" description="Disordered" evidence="1">
    <location>
        <begin position="325"/>
        <end position="380"/>
    </location>
</feature>
<dbReference type="eggNOG" id="ENOG502S62K">
    <property type="taxonomic scope" value="Eukaryota"/>
</dbReference>
<sequence length="932" mass="102236">MMEPRSHSRSAKSTHSSTAPAANADRNKSQTTDAKLSSGVSAPASASGPRPASSSSRLRSSQRKGKRQVSSSFSPARVRGTNGSGSTVMEMSKITANSLASINHSLFTQAKLTSKQIRSRLLKEYLQAHSAGAHMIENQWAEEYQTIWQSFLDASYTPQSREIKRLLGHTQLVELTCQQKLQHAHTVTYCALSGIEQLVQRITDAGTCVRNDTNVLAEKPDLFLGPTDAKELCQHAMRNGSAASATMHVRGNPRPEVCGLDVVLSDPHPLAFQISQADHDERERLSRLFNSVLDSIGADSEERSVGGSTSSMYGTMQAASALGTQSMTDCPLPMPHSRNEEDSARCTECSSPTPPSTRWQSRQDDLERVEAKRDDSSLGNLQPERTQYVRDLQTQLDALGVGFVQLMNRIQAQHQRYQHTIASQQVVLDSQATRLKLADDVLRNTVAQGQIEALSAVAAAKQLSLELRERMEVSERSMNAALQALIEQSAEVCFDKDVLKEYDSRTTEKENCLCAFMTRMERQAVEQAEVLRKAQDGVEEIWQLREQWLLQLSSGAASEAGAILREPQAAARNVTPLPPPYGAKLKECDRATLLAFLERLTMHCPKATTHVISALDEHEAFCARHPQEAAASREELARTAAVVQLLQKLDEEGRLHCSAHHTNEALSVRLRRLVEQHDAYMDFNETYARALVRQADAERRQYAPDTVAFFDFRTPVPEQVSSVASRRVAPVRVQTNGEDHSGATSSSAAALYSAAELKTNLPALPKMPYLSIWTRKQQELRERQYAAGAIIGGASSSTVGAVVGYLERHPSCLAAPTAATRVAAPTADLFEATPSSTRSRLHTAISASALTCVSASTPPPPIPPRKGLASYVISTCGSTTENTEGSSATARQQQPPKEEHTVTKEKRKPLMLFRGGDHQFIQWESEVLVQED</sequence>
<keyword evidence="3" id="KW-1185">Reference proteome</keyword>
<dbReference type="OrthoDB" id="250181at2759"/>
<proteinExistence type="predicted"/>
<feature type="compositionally biased region" description="Low complexity" evidence="1">
    <location>
        <begin position="36"/>
        <end position="59"/>
    </location>
</feature>
<feature type="compositionally biased region" description="Basic and acidic residues" evidence="1">
    <location>
        <begin position="361"/>
        <end position="376"/>
    </location>
</feature>
<feature type="compositionally biased region" description="Polar residues" evidence="1">
    <location>
        <begin position="348"/>
        <end position="360"/>
    </location>
</feature>
<feature type="compositionally biased region" description="Polar residues" evidence="1">
    <location>
        <begin position="879"/>
        <end position="895"/>
    </location>
</feature>
<feature type="region of interest" description="Disordered" evidence="1">
    <location>
        <begin position="879"/>
        <end position="903"/>
    </location>
</feature>
<name>A0A088RR29_LEIPA</name>
<dbReference type="AlphaFoldDB" id="A0A088RR29"/>
<dbReference type="KEGG" id="lpan:LPMP_201400"/>
<dbReference type="EMBL" id="CP009389">
    <property type="protein sequence ID" value="AIN97634.1"/>
    <property type="molecule type" value="Genomic_DNA"/>
</dbReference>
<protein>
    <submittedName>
        <fullName evidence="2">Uncharacterized protein</fullName>
    </submittedName>
</protein>
<gene>
    <name evidence="2" type="ORF">LPMP_201400</name>
</gene>
<evidence type="ECO:0000313" key="3">
    <source>
        <dbReference type="Proteomes" id="UP000063063"/>
    </source>
</evidence>
<dbReference type="GeneID" id="22574349"/>
<accession>A0A088RR29</accession>
<dbReference type="VEuPathDB" id="TriTrypDB:LPAL13_200019200"/>
<dbReference type="VEuPathDB" id="TriTrypDB:LPMP_201400"/>
<evidence type="ECO:0000256" key="1">
    <source>
        <dbReference type="SAM" id="MobiDB-lite"/>
    </source>
</evidence>